<keyword evidence="2" id="KW-1185">Reference proteome</keyword>
<gene>
    <name evidence="1" type="ORF">HYN46_13875</name>
</gene>
<accession>A0A345P966</accession>
<evidence type="ECO:0000313" key="2">
    <source>
        <dbReference type="Proteomes" id="UP000253940"/>
    </source>
</evidence>
<dbReference type="RefSeq" id="WP_114899933.1">
    <property type="nucleotide sequence ID" value="NZ_CP031222.1"/>
</dbReference>
<dbReference type="AlphaFoldDB" id="A0A345P966"/>
<name>A0A345P966_9GAMM</name>
<sequence length="89" mass="10532">MTPEIRKLIRKRCELDAELMFSTATQHWSMPFRPKNKQFFDQETGLTENIGLAVEMYRPVNEEQRELKHKIIEIDKQLEALTDGQLCHS</sequence>
<dbReference type="EMBL" id="CP031222">
    <property type="protein sequence ID" value="AXI03825.1"/>
    <property type="molecule type" value="Genomic_DNA"/>
</dbReference>
<dbReference type="Proteomes" id="UP000253940">
    <property type="component" value="Chromosome"/>
</dbReference>
<organism evidence="1 2">
    <name type="scientific">Aquirhabdus parva</name>
    <dbReference type="NCBI Taxonomy" id="2283318"/>
    <lineage>
        <taxon>Bacteria</taxon>
        <taxon>Pseudomonadati</taxon>
        <taxon>Pseudomonadota</taxon>
        <taxon>Gammaproteobacteria</taxon>
        <taxon>Moraxellales</taxon>
        <taxon>Moraxellaceae</taxon>
        <taxon>Aquirhabdus</taxon>
    </lineage>
</organism>
<dbReference type="KEGG" id="mbah:HYN46_13875"/>
<reference evidence="1 2" key="1">
    <citation type="submission" date="2018-07" db="EMBL/GenBank/DDBJ databases">
        <title>Genome sequencing of Moraxellaceae gen. HYN0046.</title>
        <authorList>
            <person name="Kim M."/>
            <person name="Yi H."/>
        </authorList>
    </citation>
    <scope>NUCLEOTIDE SEQUENCE [LARGE SCALE GENOMIC DNA]</scope>
    <source>
        <strain evidence="1 2">HYN0046</strain>
    </source>
</reference>
<proteinExistence type="predicted"/>
<evidence type="ECO:0000313" key="1">
    <source>
        <dbReference type="EMBL" id="AXI03825.1"/>
    </source>
</evidence>
<protein>
    <submittedName>
        <fullName evidence="1">Uncharacterized protein</fullName>
    </submittedName>
</protein>